<evidence type="ECO:0008006" key="3">
    <source>
        <dbReference type="Google" id="ProtNLM"/>
    </source>
</evidence>
<proteinExistence type="predicted"/>
<sequence>MATTVTKETVFSMKDFNFASYSIRDADWREQYGIVLFAEAKRDFWIYINGSWLMSPIKYHSPFIRWLDKDRILIVQRRNDMNDDNVYILNSSGTILNSFNAGDAIEGVDVGHEGIWISYYYEGFDGELPNERLVLFDLNGKPIFRYNSDLQDKPTIFEGLALAKGKGSAIWIVPLDKPLMQVNPESKKATVYEEPKALNGGTFAISIRGNFVYFIHEEDGKAFSCEIGHETPQLIGKIEGVSRGLGPRESNHFISFSRKEEEVKLYRIHNDREYFEG</sequence>
<dbReference type="RefSeq" id="WP_301722516.1">
    <property type="nucleotide sequence ID" value="NZ_JAUJWV010000001.1"/>
</dbReference>
<comment type="caution">
    <text evidence="1">The sequence shown here is derived from an EMBL/GenBank/DDBJ whole genome shotgun (WGS) entry which is preliminary data.</text>
</comment>
<gene>
    <name evidence="1" type="ORF">QWY14_02360</name>
</gene>
<evidence type="ECO:0000313" key="2">
    <source>
        <dbReference type="Proteomes" id="UP001172055"/>
    </source>
</evidence>
<reference evidence="1 2" key="1">
    <citation type="submission" date="2023-06" db="EMBL/GenBank/DDBJ databases">
        <title>Novel species in genus Planococcus.</title>
        <authorList>
            <person name="Ning S."/>
        </authorList>
    </citation>
    <scope>NUCLEOTIDE SEQUENCE [LARGE SCALE GENOMIC DNA]</scope>
    <source>
        <strain evidence="1 2">N028</strain>
    </source>
</reference>
<dbReference type="EMBL" id="JAUJWV010000001">
    <property type="protein sequence ID" value="MDN7240610.1"/>
    <property type="molecule type" value="Genomic_DNA"/>
</dbReference>
<keyword evidence="2" id="KW-1185">Reference proteome</keyword>
<protein>
    <recommendedName>
        <fullName evidence="3">Lipoprotein</fullName>
    </recommendedName>
</protein>
<accession>A0ABT8MYE8</accession>
<name>A0ABT8MYE8_9BACL</name>
<organism evidence="1 2">
    <name type="scientific">Planococcus shixiaomingii</name>
    <dbReference type="NCBI Taxonomy" id="3058393"/>
    <lineage>
        <taxon>Bacteria</taxon>
        <taxon>Bacillati</taxon>
        <taxon>Bacillota</taxon>
        <taxon>Bacilli</taxon>
        <taxon>Bacillales</taxon>
        <taxon>Caryophanaceae</taxon>
        <taxon>Planococcus</taxon>
    </lineage>
</organism>
<dbReference type="Proteomes" id="UP001172055">
    <property type="component" value="Unassembled WGS sequence"/>
</dbReference>
<dbReference type="SUPFAM" id="SSF69304">
    <property type="entry name" value="Tricorn protease N-terminal domain"/>
    <property type="match status" value="1"/>
</dbReference>
<evidence type="ECO:0000313" key="1">
    <source>
        <dbReference type="EMBL" id="MDN7240610.1"/>
    </source>
</evidence>